<gene>
    <name evidence="3" type="ORF">THASP1DRAFT_31573</name>
    <name evidence="2" type="ORF">THASP1DRAFT_31958</name>
</gene>
<keyword evidence="4" id="KW-1185">Reference proteome</keyword>
<feature type="region of interest" description="Disordered" evidence="1">
    <location>
        <begin position="289"/>
        <end position="309"/>
    </location>
</feature>
<protein>
    <submittedName>
        <fullName evidence="3">Uncharacterized protein</fullName>
    </submittedName>
</protein>
<name>A0A4P9XMK6_9FUNG</name>
<feature type="region of interest" description="Disordered" evidence="1">
    <location>
        <begin position="27"/>
        <end position="69"/>
    </location>
</feature>
<reference evidence="3" key="2">
    <citation type="submission" date="2018-07" db="EMBL/GenBank/DDBJ databases">
        <title>Leveraging single-cell genomics to expand the Fungal Tree of Life.</title>
        <authorList>
            <consortium name="DOE Joint Genome Institute"/>
            <person name="Ahrendt S.R."/>
            <person name="Quandt C.A."/>
            <person name="Ciobanu D."/>
            <person name="Clum A."/>
            <person name="Salamov A."/>
            <person name="Andreopoulos B."/>
            <person name="Cheng J.-F."/>
            <person name="Woyke T."/>
            <person name="Pelin A."/>
            <person name="Henrissat B."/>
            <person name="Reynolds N."/>
            <person name="Benny G.L."/>
            <person name="Smith M.E."/>
            <person name="James T.Y."/>
            <person name="Grigoriev I.V."/>
        </authorList>
    </citation>
    <scope>NUCLEOTIDE SEQUENCE</scope>
    <source>
        <strain evidence="3">RSA 1356</strain>
    </source>
</reference>
<feature type="compositionally biased region" description="Polar residues" evidence="1">
    <location>
        <begin position="195"/>
        <end position="212"/>
    </location>
</feature>
<feature type="region of interest" description="Disordered" evidence="1">
    <location>
        <begin position="1"/>
        <end position="20"/>
    </location>
</feature>
<dbReference type="AlphaFoldDB" id="A0A4P9XMK6"/>
<evidence type="ECO:0000256" key="1">
    <source>
        <dbReference type="SAM" id="MobiDB-lite"/>
    </source>
</evidence>
<evidence type="ECO:0000313" key="4">
    <source>
        <dbReference type="Proteomes" id="UP000271241"/>
    </source>
</evidence>
<evidence type="ECO:0000313" key="2">
    <source>
        <dbReference type="EMBL" id="RKP06221.1"/>
    </source>
</evidence>
<proteinExistence type="predicted"/>
<organism evidence="3 4">
    <name type="scientific">Thamnocephalis sphaerospora</name>
    <dbReference type="NCBI Taxonomy" id="78915"/>
    <lineage>
        <taxon>Eukaryota</taxon>
        <taxon>Fungi</taxon>
        <taxon>Fungi incertae sedis</taxon>
        <taxon>Zoopagomycota</taxon>
        <taxon>Zoopagomycotina</taxon>
        <taxon>Zoopagomycetes</taxon>
        <taxon>Zoopagales</taxon>
        <taxon>Sigmoideomycetaceae</taxon>
        <taxon>Thamnocephalis</taxon>
    </lineage>
</organism>
<feature type="region of interest" description="Disordered" evidence="1">
    <location>
        <begin position="195"/>
        <end position="249"/>
    </location>
</feature>
<accession>A0A4P9XMK6</accession>
<reference evidence="4" key="1">
    <citation type="journal article" date="2018" name="Nat. Microbiol.">
        <title>Leveraging single-cell genomics to expand the fungal tree of life.</title>
        <authorList>
            <person name="Ahrendt S.R."/>
            <person name="Quandt C.A."/>
            <person name="Ciobanu D."/>
            <person name="Clum A."/>
            <person name="Salamov A."/>
            <person name="Andreopoulos B."/>
            <person name="Cheng J.F."/>
            <person name="Woyke T."/>
            <person name="Pelin A."/>
            <person name="Henrissat B."/>
            <person name="Reynolds N.K."/>
            <person name="Benny G.L."/>
            <person name="Smith M.E."/>
            <person name="James T.Y."/>
            <person name="Grigoriev I.V."/>
        </authorList>
    </citation>
    <scope>NUCLEOTIDE SEQUENCE [LARGE SCALE GENOMIC DNA]</scope>
    <source>
        <strain evidence="4">RSA 1356</strain>
    </source>
</reference>
<dbReference type="Proteomes" id="UP000271241">
    <property type="component" value="Unassembled WGS sequence"/>
</dbReference>
<evidence type="ECO:0000313" key="3">
    <source>
        <dbReference type="EMBL" id="RKP06611.1"/>
    </source>
</evidence>
<dbReference type="EMBL" id="KZ992927">
    <property type="protein sequence ID" value="RKP06221.1"/>
    <property type="molecule type" value="Genomic_DNA"/>
</dbReference>
<dbReference type="EMBL" id="KZ992850">
    <property type="protein sequence ID" value="RKP06611.1"/>
    <property type="molecule type" value="Genomic_DNA"/>
</dbReference>
<sequence>MQYLLRGALDEMQQEQESRRHNMIAAAHGASASSNTKSYASGKPARTGRDADIASSSGKTGRRSGRFSGSTRLCRTAIRMFRSSSDNGQQTAIETHQGQIELIRKSEEIQCSEGSNSPYDESTGWGNKARPICRRDTFGGHGDWSGRMEFAVEKALERYNSTERSSAAYNDASDNETNVNDCYIGQDYSSKSSWRLQRSHSIQNSQIATQQPGGRRRSGPLAATESEPTYEPTSFDKHSPVSPRRSLTPRRLRASKLFTRCSSLRWSRQSRDAHGDAHHQFYSAFESTDGERDFTCESDKDDEHSNSAW</sequence>